<evidence type="ECO:0000256" key="6">
    <source>
        <dbReference type="ARBA" id="ARBA00022490"/>
    </source>
</evidence>
<protein>
    <recommendedName>
        <fullName evidence="5">poly(A)-specific ribonuclease</fullName>
        <ecNumber evidence="5">3.1.13.4</ecNumber>
    </recommendedName>
</protein>
<dbReference type="Pfam" id="PF04857">
    <property type="entry name" value="CAF1"/>
    <property type="match status" value="2"/>
</dbReference>
<dbReference type="GO" id="GO:0003723">
    <property type="term" value="F:RNA binding"/>
    <property type="evidence" value="ECO:0007669"/>
    <property type="project" value="UniProtKB-KW"/>
</dbReference>
<evidence type="ECO:0000256" key="1">
    <source>
        <dbReference type="ARBA" id="ARBA00001663"/>
    </source>
</evidence>
<accession>A0A2A9MD95</accession>
<evidence type="ECO:0000256" key="8">
    <source>
        <dbReference type="ARBA" id="ARBA00022723"/>
    </source>
</evidence>
<keyword evidence="17" id="KW-1185">Reference proteome</keyword>
<dbReference type="EMBL" id="NWUJ01000009">
    <property type="protein sequence ID" value="PFH33350.1"/>
    <property type="molecule type" value="Genomic_DNA"/>
</dbReference>
<evidence type="ECO:0000256" key="11">
    <source>
        <dbReference type="ARBA" id="ARBA00022884"/>
    </source>
</evidence>
<sequence>MNGECGERGQIIEVWGHNLEEEFARIRDVVERYQYIAMDTEFPGIVARPTGNVTDYNYQTVKYNVDLLKVIQLGITFADAAGNLAEGTSTWQFNFRFDLNEDMYAQDSIDFLKQSGIDFDKQQKKGIDVQDFGELIMSSGLVMNEDVKWISFHGCYDFGYLLKLLTCAPLPQSEAQFFELLHDFFPALYDIKYLLRSIHNFNLSGGSSLQKVAEHLQVTRIGPQHQAGSDSLVTCRTFFKLVELYFASRIEDCGCSGVIYGLGMSLPKHSLRGGSNPHLPASSTYSGAASRPEPHAPAQSHSRGGGRGGAPSAKGRHDDEDDANAAGAAAASRGGGLGGASSLLHLAGSYGGGGLVVGGAGAQHANYLAFHHSQGGSHVPMTHSQQPGGGSHLVSPHLLNNAFSGGGSAAAGPGVASSPPEFVPSASMHAAATGSNPHALSLLASPGASNGNGSLAGSHASFLLGGGPGASPGGAQATGGPIASNLHSRNSRQILGGGAGAGGGGAQGGAVSSSTHLRAQ</sequence>
<dbReference type="GeneID" id="40313475"/>
<dbReference type="RefSeq" id="XP_029217359.1">
    <property type="nucleotide sequence ID" value="XM_029366899.1"/>
</dbReference>
<dbReference type="Gene3D" id="3.30.420.10">
    <property type="entry name" value="Ribonuclease H-like superfamily/Ribonuclease H"/>
    <property type="match status" value="1"/>
</dbReference>
<dbReference type="SUPFAM" id="SSF53098">
    <property type="entry name" value="Ribonuclease H-like"/>
    <property type="match status" value="1"/>
</dbReference>
<dbReference type="STRING" id="94643.A0A2A9MD95"/>
<keyword evidence="10" id="KW-0269">Exonuclease</keyword>
<dbReference type="AlphaFoldDB" id="A0A2A9MD95"/>
<dbReference type="GO" id="GO:0004535">
    <property type="term" value="F:poly(A)-specific ribonuclease activity"/>
    <property type="evidence" value="ECO:0007669"/>
    <property type="project" value="UniProtKB-EC"/>
</dbReference>
<proteinExistence type="inferred from homology"/>
<keyword evidence="12" id="KW-0805">Transcription regulation</keyword>
<feature type="region of interest" description="Disordered" evidence="15">
    <location>
        <begin position="471"/>
        <end position="520"/>
    </location>
</feature>
<dbReference type="InterPro" id="IPR006941">
    <property type="entry name" value="RNase_CAF1"/>
</dbReference>
<dbReference type="InterPro" id="IPR012337">
    <property type="entry name" value="RNaseH-like_sf"/>
</dbReference>
<dbReference type="Proteomes" id="UP000224006">
    <property type="component" value="Chromosome VIII"/>
</dbReference>
<dbReference type="PANTHER" id="PTHR10797">
    <property type="entry name" value="CCR4-NOT TRANSCRIPTION COMPLEX SUBUNIT"/>
    <property type="match status" value="1"/>
</dbReference>
<evidence type="ECO:0000256" key="2">
    <source>
        <dbReference type="ARBA" id="ARBA00004123"/>
    </source>
</evidence>
<keyword evidence="8" id="KW-0479">Metal-binding</keyword>
<evidence type="ECO:0000256" key="5">
    <source>
        <dbReference type="ARBA" id="ARBA00012161"/>
    </source>
</evidence>
<keyword evidence="11" id="KW-0694">RNA-binding</keyword>
<evidence type="ECO:0000256" key="12">
    <source>
        <dbReference type="ARBA" id="ARBA00023015"/>
    </source>
</evidence>
<reference evidence="16 17" key="1">
    <citation type="submission" date="2017-09" db="EMBL/GenBank/DDBJ databases">
        <title>Genome sequencing of Besnoitia besnoiti strain Bb-Ger1.</title>
        <authorList>
            <person name="Schares G."/>
            <person name="Venepally P."/>
            <person name="Lorenzi H.A."/>
        </authorList>
    </citation>
    <scope>NUCLEOTIDE SEQUENCE [LARGE SCALE GENOMIC DNA]</scope>
    <source>
        <strain evidence="16 17">Bb-Ger1</strain>
    </source>
</reference>
<evidence type="ECO:0000256" key="15">
    <source>
        <dbReference type="SAM" id="MobiDB-lite"/>
    </source>
</evidence>
<comment type="caution">
    <text evidence="16">The sequence shown here is derived from an EMBL/GenBank/DDBJ whole genome shotgun (WGS) entry which is preliminary data.</text>
</comment>
<dbReference type="EC" id="3.1.13.4" evidence="5"/>
<evidence type="ECO:0000256" key="4">
    <source>
        <dbReference type="ARBA" id="ARBA00008372"/>
    </source>
</evidence>
<keyword evidence="7" id="KW-0540">Nuclease</keyword>
<dbReference type="OrthoDB" id="332090at2759"/>
<name>A0A2A9MD95_BESBE</name>
<evidence type="ECO:0000256" key="9">
    <source>
        <dbReference type="ARBA" id="ARBA00022801"/>
    </source>
</evidence>
<evidence type="ECO:0000256" key="3">
    <source>
        <dbReference type="ARBA" id="ARBA00004496"/>
    </source>
</evidence>
<keyword evidence="9" id="KW-0378">Hydrolase</keyword>
<evidence type="ECO:0000256" key="7">
    <source>
        <dbReference type="ARBA" id="ARBA00022722"/>
    </source>
</evidence>
<comment type="catalytic activity">
    <reaction evidence="1">
        <text>Exonucleolytic cleavage of poly(A) to 5'-AMP.</text>
        <dbReference type="EC" id="3.1.13.4"/>
    </reaction>
</comment>
<dbReference type="InterPro" id="IPR039637">
    <property type="entry name" value="CNOT7/CNOT8/Pop2"/>
</dbReference>
<evidence type="ECO:0000256" key="14">
    <source>
        <dbReference type="ARBA" id="ARBA00023242"/>
    </source>
</evidence>
<evidence type="ECO:0000313" key="17">
    <source>
        <dbReference type="Proteomes" id="UP000224006"/>
    </source>
</evidence>
<keyword evidence="14" id="KW-0539">Nucleus</keyword>
<dbReference type="FunFam" id="3.30.420.10:FF:000048">
    <property type="entry name" value="CCR4-associated factor 1, putative"/>
    <property type="match status" value="1"/>
</dbReference>
<evidence type="ECO:0000256" key="13">
    <source>
        <dbReference type="ARBA" id="ARBA00023163"/>
    </source>
</evidence>
<dbReference type="GO" id="GO:0030014">
    <property type="term" value="C:CCR4-NOT complex"/>
    <property type="evidence" value="ECO:0007669"/>
    <property type="project" value="InterPro"/>
</dbReference>
<gene>
    <name evidence="16" type="ORF">BESB_085490</name>
</gene>
<evidence type="ECO:0000256" key="10">
    <source>
        <dbReference type="ARBA" id="ARBA00022839"/>
    </source>
</evidence>
<dbReference type="InterPro" id="IPR036397">
    <property type="entry name" value="RNaseH_sf"/>
</dbReference>
<dbReference type="KEGG" id="bbes:BESB_085490"/>
<dbReference type="GO" id="GO:0005737">
    <property type="term" value="C:cytoplasm"/>
    <property type="evidence" value="ECO:0007669"/>
    <property type="project" value="UniProtKB-SubCell"/>
</dbReference>
<feature type="compositionally biased region" description="Gly residues" evidence="15">
    <location>
        <begin position="495"/>
        <end position="508"/>
    </location>
</feature>
<feature type="region of interest" description="Disordered" evidence="15">
    <location>
        <begin position="273"/>
        <end position="332"/>
    </location>
</feature>
<organism evidence="16 17">
    <name type="scientific">Besnoitia besnoiti</name>
    <name type="common">Apicomplexan protozoan</name>
    <dbReference type="NCBI Taxonomy" id="94643"/>
    <lineage>
        <taxon>Eukaryota</taxon>
        <taxon>Sar</taxon>
        <taxon>Alveolata</taxon>
        <taxon>Apicomplexa</taxon>
        <taxon>Conoidasida</taxon>
        <taxon>Coccidia</taxon>
        <taxon>Eucoccidiorida</taxon>
        <taxon>Eimeriorina</taxon>
        <taxon>Sarcocystidae</taxon>
        <taxon>Besnoitia</taxon>
    </lineage>
</organism>
<dbReference type="GO" id="GO:0046872">
    <property type="term" value="F:metal ion binding"/>
    <property type="evidence" value="ECO:0007669"/>
    <property type="project" value="UniProtKB-KW"/>
</dbReference>
<evidence type="ECO:0000313" key="16">
    <source>
        <dbReference type="EMBL" id="PFH33350.1"/>
    </source>
</evidence>
<comment type="similarity">
    <text evidence="4">Belongs to the CAF1 family.</text>
</comment>
<dbReference type="VEuPathDB" id="ToxoDB:BESB_085490"/>
<keyword evidence="6" id="KW-0963">Cytoplasm</keyword>
<dbReference type="GO" id="GO:0005634">
    <property type="term" value="C:nucleus"/>
    <property type="evidence" value="ECO:0007669"/>
    <property type="project" value="UniProtKB-SubCell"/>
</dbReference>
<keyword evidence="13" id="KW-0804">Transcription</keyword>
<feature type="compositionally biased region" description="Polar residues" evidence="15">
    <location>
        <begin position="511"/>
        <end position="520"/>
    </location>
</feature>
<comment type="subcellular location">
    <subcellularLocation>
        <location evidence="3">Cytoplasm</location>
    </subcellularLocation>
    <subcellularLocation>
        <location evidence="2">Nucleus</location>
    </subcellularLocation>
</comment>